<reference evidence="1" key="1">
    <citation type="journal article" date="2023" name="Int. J. Syst. Evol. Microbiol.">
        <title>Streptomyces meridianus sp. nov. isolated from brackish water of the Tagus estuary in Alcochete, Portugal.</title>
        <authorList>
            <person name="Santos J.D.N."/>
            <person name="Klimek D."/>
            <person name="Calusinska M."/>
            <person name="Lobo Da Cunha A."/>
            <person name="Catita J."/>
            <person name="Goncalves H."/>
            <person name="Gonzalez I."/>
            <person name="Reyes F."/>
            <person name="Lage O.M."/>
        </authorList>
    </citation>
    <scope>NUCLEOTIDE SEQUENCE</scope>
    <source>
        <strain evidence="1">MTZ3.1</strain>
    </source>
</reference>
<gene>
    <name evidence="1" type="ORF">M1E25_22890</name>
</gene>
<sequence length="72" mass="7868">MYASWNGSTETRAWQVLAGSDPDSLSVVVRRAERSGFETAVPTTARGPYFQVRALDGTGKVLRSSKVVRLSH</sequence>
<dbReference type="EMBL" id="JAMQGM010000053">
    <property type="protein sequence ID" value="MCM2580154.1"/>
    <property type="molecule type" value="Genomic_DNA"/>
</dbReference>
<comment type="caution">
    <text evidence="1">The sequence shown here is derived from an EMBL/GenBank/DDBJ whole genome shotgun (WGS) entry which is preliminary data.</text>
</comment>
<evidence type="ECO:0000313" key="2">
    <source>
        <dbReference type="Proteomes" id="UP001167160"/>
    </source>
</evidence>
<evidence type="ECO:0000313" key="1">
    <source>
        <dbReference type="EMBL" id="MCM2580154.1"/>
    </source>
</evidence>
<keyword evidence="2" id="KW-1185">Reference proteome</keyword>
<dbReference type="RefSeq" id="WP_251418726.1">
    <property type="nucleotide sequence ID" value="NZ_JAMQGM010000053.1"/>
</dbReference>
<proteinExistence type="predicted"/>
<dbReference type="Proteomes" id="UP001167160">
    <property type="component" value="Unassembled WGS sequence"/>
</dbReference>
<accession>A0ABT0XCK3</accession>
<protein>
    <submittedName>
        <fullName evidence="1">Uncharacterized protein</fullName>
    </submittedName>
</protein>
<name>A0ABT0XCK3_9ACTN</name>
<organism evidence="1 2">
    <name type="scientific">Streptomyces meridianus</name>
    <dbReference type="NCBI Taxonomy" id="2938945"/>
    <lineage>
        <taxon>Bacteria</taxon>
        <taxon>Bacillati</taxon>
        <taxon>Actinomycetota</taxon>
        <taxon>Actinomycetes</taxon>
        <taxon>Kitasatosporales</taxon>
        <taxon>Streptomycetaceae</taxon>
        <taxon>Streptomyces</taxon>
    </lineage>
</organism>